<sequence length="166" mass="18311">MQQYLDEEKNPFVIDVLTKAIEVGGISQAQYDEAHRFYVDCMTNAGYTENYTRLSSGIIQITPPPLEGEEAVDKYMETGNECSDELAPIEALYRAQQGNPDLLANNDEVVVACLKKSGLADPSYKVSDFLSDLEGLFTHAPYDPNDPKAQECFSAGGYAIAIKDQK</sequence>
<name>A0ABS1SSJ7_9MICO</name>
<gene>
    <name evidence="1" type="ORF">D3226_14440</name>
</gene>
<dbReference type="EMBL" id="QYAD01000006">
    <property type="protein sequence ID" value="MBL3691139.1"/>
    <property type="molecule type" value="Genomic_DNA"/>
</dbReference>
<dbReference type="Proteomes" id="UP001646141">
    <property type="component" value="Unassembled WGS sequence"/>
</dbReference>
<protein>
    <submittedName>
        <fullName evidence="1">Uncharacterized protein</fullName>
    </submittedName>
</protein>
<evidence type="ECO:0000313" key="2">
    <source>
        <dbReference type="Proteomes" id="UP001646141"/>
    </source>
</evidence>
<comment type="caution">
    <text evidence="1">The sequence shown here is derived from an EMBL/GenBank/DDBJ whole genome shotgun (WGS) entry which is preliminary data.</text>
</comment>
<organism evidence="1 2">
    <name type="scientific">Leucobacter chromiireducens subsp. chromiireducens</name>
    <dbReference type="NCBI Taxonomy" id="660067"/>
    <lineage>
        <taxon>Bacteria</taxon>
        <taxon>Bacillati</taxon>
        <taxon>Actinomycetota</taxon>
        <taxon>Actinomycetes</taxon>
        <taxon>Micrococcales</taxon>
        <taxon>Microbacteriaceae</taxon>
        <taxon>Leucobacter</taxon>
    </lineage>
</organism>
<keyword evidence="2" id="KW-1185">Reference proteome</keyword>
<evidence type="ECO:0000313" key="1">
    <source>
        <dbReference type="EMBL" id="MBL3691139.1"/>
    </source>
</evidence>
<proteinExistence type="predicted"/>
<accession>A0ABS1SSJ7</accession>
<reference evidence="1 2" key="1">
    <citation type="submission" date="2018-09" db="EMBL/GenBank/DDBJ databases">
        <title>Comparative genomics of Leucobacter spp.</title>
        <authorList>
            <person name="Reis A.C."/>
            <person name="Kolvenbach B.A."/>
            <person name="Corvini P.F.X."/>
            <person name="Nunes O.C."/>
        </authorList>
    </citation>
    <scope>NUCLEOTIDE SEQUENCE [LARGE SCALE GENOMIC DNA]</scope>
    <source>
        <strain evidence="1 2">L-1</strain>
    </source>
</reference>